<dbReference type="EMBL" id="KQ964424">
    <property type="protein sequence ID" value="KXN74362.1"/>
    <property type="molecule type" value="Genomic_DNA"/>
</dbReference>
<dbReference type="AlphaFoldDB" id="A0A137PHA3"/>
<name>A0A137PHA3_CONC2</name>
<keyword evidence="2" id="KW-1185">Reference proteome</keyword>
<dbReference type="Proteomes" id="UP000070444">
    <property type="component" value="Unassembled WGS sequence"/>
</dbReference>
<protein>
    <submittedName>
        <fullName evidence="1">Uncharacterized protein</fullName>
    </submittedName>
</protein>
<evidence type="ECO:0000313" key="2">
    <source>
        <dbReference type="Proteomes" id="UP000070444"/>
    </source>
</evidence>
<sequence>MYSEEIEHLSYGSDSYTHANKIRNSYFENRSCLTNVLDFLDQEVIIMPSSYFSYEEGYGNLIEDGYFCDLINDNDISEELYDSLGKINCMDSYHLSVLDNYLTIVAHNRRCIFTNKDMEEGKL</sequence>
<reference evidence="1 2" key="1">
    <citation type="journal article" date="2015" name="Genome Biol. Evol.">
        <title>Phylogenomic analyses indicate that early fungi evolved digesting cell walls of algal ancestors of land plants.</title>
        <authorList>
            <person name="Chang Y."/>
            <person name="Wang S."/>
            <person name="Sekimoto S."/>
            <person name="Aerts A.L."/>
            <person name="Choi C."/>
            <person name="Clum A."/>
            <person name="LaButti K.M."/>
            <person name="Lindquist E.A."/>
            <person name="Yee Ngan C."/>
            <person name="Ohm R.A."/>
            <person name="Salamov A.A."/>
            <person name="Grigoriev I.V."/>
            <person name="Spatafora J.W."/>
            <person name="Berbee M.L."/>
        </authorList>
    </citation>
    <scope>NUCLEOTIDE SEQUENCE [LARGE SCALE GENOMIC DNA]</scope>
    <source>
        <strain evidence="1 2">NRRL 28638</strain>
    </source>
</reference>
<accession>A0A137PHA3</accession>
<proteinExistence type="predicted"/>
<organism evidence="1 2">
    <name type="scientific">Conidiobolus coronatus (strain ATCC 28846 / CBS 209.66 / NRRL 28638)</name>
    <name type="common">Delacroixia coronata</name>
    <dbReference type="NCBI Taxonomy" id="796925"/>
    <lineage>
        <taxon>Eukaryota</taxon>
        <taxon>Fungi</taxon>
        <taxon>Fungi incertae sedis</taxon>
        <taxon>Zoopagomycota</taxon>
        <taxon>Entomophthoromycotina</taxon>
        <taxon>Entomophthoromycetes</taxon>
        <taxon>Entomophthorales</taxon>
        <taxon>Ancylistaceae</taxon>
        <taxon>Conidiobolus</taxon>
    </lineage>
</organism>
<evidence type="ECO:0000313" key="1">
    <source>
        <dbReference type="EMBL" id="KXN74362.1"/>
    </source>
</evidence>
<gene>
    <name evidence="1" type="ORF">CONCODRAFT_2566</name>
</gene>